<protein>
    <recommendedName>
        <fullName evidence="1">HTH-type transcriptional regulator AraC-type N-terminal domain-containing protein</fullName>
    </recommendedName>
</protein>
<sequence>MNASIASTVCERPGVTVPAAQERAVASNLLRLSGDEADLGLKLGLSYHLSAYGLLGYGLSSGATGMDAITLAGRRRRLTTCHRLPPLS</sequence>
<dbReference type="Pfam" id="PF12625">
    <property type="entry name" value="Arabinose_bd"/>
    <property type="match status" value="1"/>
</dbReference>
<name>A0A108GFB7_9BURK</name>
<feature type="domain" description="HTH-type transcriptional regulator AraC-type N-terminal" evidence="1">
    <location>
        <begin position="7"/>
        <end position="80"/>
    </location>
</feature>
<proteinExistence type="predicted"/>
<evidence type="ECO:0000259" key="1">
    <source>
        <dbReference type="Pfam" id="PF12625"/>
    </source>
</evidence>
<dbReference type="EMBL" id="LPHB01000093">
    <property type="protein sequence ID" value="KWA52253.1"/>
    <property type="molecule type" value="Genomic_DNA"/>
</dbReference>
<dbReference type="AlphaFoldDB" id="A0A108GFB7"/>
<dbReference type="STRING" id="1503054.WT74_31830"/>
<reference evidence="2 3" key="1">
    <citation type="submission" date="2015-11" db="EMBL/GenBank/DDBJ databases">
        <title>Expanding the genomic diversity of Burkholderia species for the development of highly accurate diagnostics.</title>
        <authorList>
            <person name="Sahl J."/>
            <person name="Keim P."/>
            <person name="Wagner D."/>
        </authorList>
    </citation>
    <scope>NUCLEOTIDE SEQUENCE [LARGE SCALE GENOMIC DNA]</scope>
    <source>
        <strain evidence="2 3">MSMB1960WGS</strain>
    </source>
</reference>
<accession>A0A108GFB7</accession>
<gene>
    <name evidence="2" type="ORF">WT44_31785</name>
</gene>
<dbReference type="Proteomes" id="UP000068603">
    <property type="component" value="Unassembled WGS sequence"/>
</dbReference>
<dbReference type="GeneID" id="93057588"/>
<evidence type="ECO:0000313" key="3">
    <source>
        <dbReference type="Proteomes" id="UP000068603"/>
    </source>
</evidence>
<organism evidence="2">
    <name type="scientific">Burkholderia stagnalis</name>
    <dbReference type="NCBI Taxonomy" id="1503054"/>
    <lineage>
        <taxon>Bacteria</taxon>
        <taxon>Pseudomonadati</taxon>
        <taxon>Pseudomonadota</taxon>
        <taxon>Betaproteobacteria</taxon>
        <taxon>Burkholderiales</taxon>
        <taxon>Burkholderiaceae</taxon>
        <taxon>Burkholderia</taxon>
        <taxon>Burkholderia cepacia complex</taxon>
    </lineage>
</organism>
<comment type="caution">
    <text evidence="2">The sequence shown here is derived from an EMBL/GenBank/DDBJ whole genome shotgun (WGS) entry which is preliminary data.</text>
</comment>
<evidence type="ECO:0000313" key="2">
    <source>
        <dbReference type="EMBL" id="KWA52253.1"/>
    </source>
</evidence>
<dbReference type="InterPro" id="IPR032687">
    <property type="entry name" value="AraC-type_N"/>
</dbReference>
<dbReference type="RefSeq" id="WP_060148875.1">
    <property type="nucleotide sequence ID" value="NZ_CP156686.1"/>
</dbReference>